<protein>
    <recommendedName>
        <fullName evidence="6">Cryptic loci regulator 2 N-terminal domain-containing protein</fullName>
    </recommendedName>
</protein>
<dbReference type="GO" id="GO:0033553">
    <property type="term" value="C:rDNA heterochromatin"/>
    <property type="evidence" value="ECO:0007669"/>
    <property type="project" value="TreeGrafter"/>
</dbReference>
<name>A0A423XEM7_9PEZI</name>
<dbReference type="GO" id="GO:0031934">
    <property type="term" value="C:mating-type region heterochromatin"/>
    <property type="evidence" value="ECO:0007669"/>
    <property type="project" value="TreeGrafter"/>
</dbReference>
<dbReference type="STRING" id="1230097.A0A423XEM7"/>
<comment type="caution">
    <text evidence="4">The sequence shown here is derived from an EMBL/GenBank/DDBJ whole genome shotgun (WGS) entry which is preliminary data.</text>
</comment>
<dbReference type="InterPro" id="IPR038986">
    <property type="entry name" value="Clr2"/>
</dbReference>
<dbReference type="GO" id="GO:0070824">
    <property type="term" value="C:SHREC complex"/>
    <property type="evidence" value="ECO:0007669"/>
    <property type="project" value="InterPro"/>
</dbReference>
<dbReference type="PANTHER" id="PTHR38046">
    <property type="entry name" value="CRYPTIC LOCI REGULATOR 2"/>
    <property type="match status" value="1"/>
</dbReference>
<feature type="region of interest" description="Disordered" evidence="1">
    <location>
        <begin position="185"/>
        <end position="215"/>
    </location>
</feature>
<dbReference type="EMBL" id="LKEB01000013">
    <property type="protein sequence ID" value="ROW14612.1"/>
    <property type="molecule type" value="Genomic_DNA"/>
</dbReference>
<reference evidence="4 5" key="1">
    <citation type="submission" date="2015-09" db="EMBL/GenBank/DDBJ databases">
        <title>Host preference determinants of Valsa canker pathogens revealed by comparative genomics.</title>
        <authorList>
            <person name="Yin Z."/>
            <person name="Huang L."/>
        </authorList>
    </citation>
    <scope>NUCLEOTIDE SEQUENCE [LARGE SCALE GENOMIC DNA]</scope>
    <source>
        <strain evidence="4 5">SXYLt</strain>
    </source>
</reference>
<gene>
    <name evidence="4" type="ORF">VPNG_03127</name>
</gene>
<evidence type="ECO:0000259" key="3">
    <source>
        <dbReference type="Pfam" id="PF16761"/>
    </source>
</evidence>
<dbReference type="InParanoid" id="A0A423XEM7"/>
<dbReference type="Proteomes" id="UP000285146">
    <property type="component" value="Unassembled WGS sequence"/>
</dbReference>
<proteinExistence type="predicted"/>
<dbReference type="Pfam" id="PF10383">
    <property type="entry name" value="Clr2"/>
    <property type="match status" value="1"/>
</dbReference>
<evidence type="ECO:0008006" key="6">
    <source>
        <dbReference type="Google" id="ProtNLM"/>
    </source>
</evidence>
<feature type="region of interest" description="Disordered" evidence="1">
    <location>
        <begin position="1"/>
        <end position="46"/>
    </location>
</feature>
<dbReference type="InterPro" id="IPR018839">
    <property type="entry name" value="Tscrpt-silencing_Clr2_C"/>
</dbReference>
<dbReference type="Pfam" id="PF16761">
    <property type="entry name" value="Clr2_transil"/>
    <property type="match status" value="1"/>
</dbReference>
<evidence type="ECO:0000259" key="2">
    <source>
        <dbReference type="Pfam" id="PF10383"/>
    </source>
</evidence>
<feature type="domain" description="Cryptic loci regulator 2 C-terminal" evidence="2">
    <location>
        <begin position="379"/>
        <end position="504"/>
    </location>
</feature>
<keyword evidence="5" id="KW-1185">Reference proteome</keyword>
<evidence type="ECO:0000256" key="1">
    <source>
        <dbReference type="SAM" id="MobiDB-lite"/>
    </source>
</evidence>
<dbReference type="PANTHER" id="PTHR38046:SF1">
    <property type="entry name" value="CRYPTIC LOCI REGULATOR 2"/>
    <property type="match status" value="1"/>
</dbReference>
<dbReference type="OrthoDB" id="2421327at2759"/>
<dbReference type="AlphaFoldDB" id="A0A423XEM7"/>
<organism evidence="4 5">
    <name type="scientific">Cytospora leucostoma</name>
    <dbReference type="NCBI Taxonomy" id="1230097"/>
    <lineage>
        <taxon>Eukaryota</taxon>
        <taxon>Fungi</taxon>
        <taxon>Dikarya</taxon>
        <taxon>Ascomycota</taxon>
        <taxon>Pezizomycotina</taxon>
        <taxon>Sordariomycetes</taxon>
        <taxon>Sordariomycetidae</taxon>
        <taxon>Diaporthales</taxon>
        <taxon>Cytosporaceae</taxon>
        <taxon>Cytospora</taxon>
    </lineage>
</organism>
<sequence length="575" mass="62573">MAAPTAGAGSAPRVARQVHVGRSDGRAYTTEEINARRKPASKQVGDPIPEDLSQIVDAETRRKLLLWKVVVATGVSEELGWPQDSQYQLVFPEGYCLRWQNPTGSKKETCVFGHPQDCSEDFVYKHPYELIPHIMWLLSDSQDHKDCPCQPCHIATGRKWPQTLKAKYEKKAAALAASEVKAKKAAAASAKPTTATKKRSSTNVSAASSPTPELMVRPPKEAVVTTTKTAKKTPAPSSAAPHPFLNNEPTLFRRGEMVWFQQGPAWRIGIIRQVGMGQVPSYMVIPLAHSSLAMADVPKQPHEMRPFLTFSVPAVSIPDLLDKSFTQIDWQAQIKASGHRPEVVGLEASKMAALEIDGSWSTFNRLSAGPKAPPNQSIYGGVFLGAEMIRLGDPIRHREKNRGILEVTQIMVTTNTNAPNPADPANTIPTTTYTLSFHGIEYETALVAEKAQLGPQPQGAIFTKDTAFRTAAAQAAGTKQKCVWTIKSWATVWGEKEVGGRLYVTSELIGVTQGTAAAEAAMRTGKFQEATAYLNNRMQNAASKDFGRRMNRRATVGAAVAPVPPLVFGEGVMEE</sequence>
<evidence type="ECO:0000313" key="5">
    <source>
        <dbReference type="Proteomes" id="UP000285146"/>
    </source>
</evidence>
<feature type="domain" description="Cryptic loci regulator 2 N-terminal" evidence="3">
    <location>
        <begin position="91"/>
        <end position="152"/>
    </location>
</feature>
<dbReference type="InterPro" id="IPR031915">
    <property type="entry name" value="Clr2_N"/>
</dbReference>
<feature type="compositionally biased region" description="Low complexity" evidence="1">
    <location>
        <begin position="185"/>
        <end position="195"/>
    </location>
</feature>
<dbReference type="GO" id="GO:0030466">
    <property type="term" value="P:silent mating-type cassette heterochromatin formation"/>
    <property type="evidence" value="ECO:0007669"/>
    <property type="project" value="TreeGrafter"/>
</dbReference>
<evidence type="ECO:0000313" key="4">
    <source>
        <dbReference type="EMBL" id="ROW14612.1"/>
    </source>
</evidence>
<accession>A0A423XEM7</accession>